<keyword evidence="4 7" id="KW-1133">Transmembrane helix</keyword>
<evidence type="ECO:0000259" key="8">
    <source>
        <dbReference type="Pfam" id="PF02687"/>
    </source>
</evidence>
<dbReference type="GO" id="GO:0022857">
    <property type="term" value="F:transmembrane transporter activity"/>
    <property type="evidence" value="ECO:0007669"/>
    <property type="project" value="TreeGrafter"/>
</dbReference>
<dbReference type="InterPro" id="IPR050250">
    <property type="entry name" value="Macrolide_Exporter_MacB"/>
</dbReference>
<feature type="transmembrane region" description="Helical" evidence="7">
    <location>
        <begin position="747"/>
        <end position="770"/>
    </location>
</feature>
<sequence length="790" mass="88581">MTLPFENDTNPIVKKISKRNLKADKSRNVLIIITIALATCLIMATALYFLGSQRKSLNDAMGRYQAVINDIDNDKIEKLVNDDRVDVGVSHLLGMVSYGDFKLTVRSMDKTLMDLAKYPDLQGKLPETEKEVAITKAFLERTGLSKSVGDNISIDLGDGKKEYNLCGILPVDNSNYSLFVSQSYVASKISDPTYSAYVRLKGSDGWSKAAIQSELLTLLNDWGIQQENIQFSTYYFSLIEQRSSQYMLIIAFVCLIVTLACTLVVYSLFYVSIVRKTNEYGKLRTIGTTGKQIKRIVFREGHYLAGIGIPMGLIAGGVAGYILIPKGWNALVTLIIAAVTALFMYSCIMFTIMKPAKIASRVTPMEAIHYTENNEKIAFDYARKSKQPLTTNNLAFLNFLRNKKKTVLTILSLGVCGVLLMASSAYFNSIDPEEMARRSFPYGEIRLELGDYGPQSHNSEQYVELQKSNLLTDDFITSIKNIHGVQGVKAYQGTVLNVHVPTGDVEPIVSEVYSTNNQKIVEKYLIEGTADLSELIRNNGVVIANDLQWKEIFGWDVALGDEISLEVGGQKIQVKVMGIVDGNIPYGGYDTLFIPLEMLNTITPVENLNYQLIIDTADNEWDIVKEEIQKIVSSNACLYISTFNDWVEAYNEKLLNYRIPVYIFVMFIGVFGIINLLNTLITNVLTRKRELGVLQAVGLSGKQLSNMLLMEGVFYTICVLILSILFGTVIGYLLCTVFSSMSIFGRVIYHFPIVEMFIYFILMFVVQTLFSRLTIKQIKKQSLVEQVKEL</sequence>
<organism evidence="9 10">
    <name type="scientific">Dorea longicatena</name>
    <dbReference type="NCBI Taxonomy" id="88431"/>
    <lineage>
        <taxon>Bacteria</taxon>
        <taxon>Bacillati</taxon>
        <taxon>Bacillota</taxon>
        <taxon>Clostridia</taxon>
        <taxon>Lachnospirales</taxon>
        <taxon>Lachnospiraceae</taxon>
        <taxon>Dorea</taxon>
    </lineage>
</organism>
<dbReference type="Proteomes" id="UP000095485">
    <property type="component" value="Unassembled WGS sequence"/>
</dbReference>
<dbReference type="RefSeq" id="WP_055057152.1">
    <property type="nucleotide sequence ID" value="NZ_CZAY01000009.1"/>
</dbReference>
<feature type="transmembrane region" description="Helical" evidence="7">
    <location>
        <begin position="303"/>
        <end position="324"/>
    </location>
</feature>
<evidence type="ECO:0000256" key="7">
    <source>
        <dbReference type="SAM" id="Phobius"/>
    </source>
</evidence>
<keyword evidence="2" id="KW-1003">Cell membrane</keyword>
<feature type="domain" description="ABC3 transporter permease C-terminal" evidence="8">
    <location>
        <begin position="663"/>
        <end position="782"/>
    </location>
</feature>
<feature type="transmembrane region" description="Helical" evidence="7">
    <location>
        <begin position="29"/>
        <end position="51"/>
    </location>
</feature>
<dbReference type="OrthoDB" id="9793166at2"/>
<dbReference type="InterPro" id="IPR003838">
    <property type="entry name" value="ABC3_permease_C"/>
</dbReference>
<evidence type="ECO:0000256" key="1">
    <source>
        <dbReference type="ARBA" id="ARBA00004651"/>
    </source>
</evidence>
<name>A0A174NY65_9FIRM</name>
<evidence type="ECO:0000256" key="3">
    <source>
        <dbReference type="ARBA" id="ARBA00022692"/>
    </source>
</evidence>
<evidence type="ECO:0000256" key="5">
    <source>
        <dbReference type="ARBA" id="ARBA00023136"/>
    </source>
</evidence>
<evidence type="ECO:0000313" key="9">
    <source>
        <dbReference type="EMBL" id="CUP53684.1"/>
    </source>
</evidence>
<evidence type="ECO:0000256" key="2">
    <source>
        <dbReference type="ARBA" id="ARBA00022475"/>
    </source>
</evidence>
<dbReference type="GO" id="GO:0005886">
    <property type="term" value="C:plasma membrane"/>
    <property type="evidence" value="ECO:0007669"/>
    <property type="project" value="UniProtKB-SubCell"/>
</dbReference>
<keyword evidence="5 7" id="KW-0472">Membrane</keyword>
<comment type="similarity">
    <text evidence="6">Belongs to the ABC-4 integral membrane protein family.</text>
</comment>
<evidence type="ECO:0000313" key="10">
    <source>
        <dbReference type="Proteomes" id="UP000095485"/>
    </source>
</evidence>
<protein>
    <submittedName>
        <fullName evidence="9">Acidobacterial duplicated orphan permease</fullName>
    </submittedName>
</protein>
<reference evidence="9 10" key="1">
    <citation type="submission" date="2015-09" db="EMBL/GenBank/DDBJ databases">
        <authorList>
            <consortium name="Pathogen Informatics"/>
        </authorList>
    </citation>
    <scope>NUCLEOTIDE SEQUENCE [LARGE SCALE GENOMIC DNA]</scope>
    <source>
        <strain evidence="9 10">2789STDY5834914</strain>
    </source>
</reference>
<evidence type="ECO:0000256" key="4">
    <source>
        <dbReference type="ARBA" id="ARBA00022989"/>
    </source>
</evidence>
<dbReference type="Pfam" id="PF02687">
    <property type="entry name" value="FtsX"/>
    <property type="match status" value="1"/>
</dbReference>
<evidence type="ECO:0000256" key="6">
    <source>
        <dbReference type="ARBA" id="ARBA00038076"/>
    </source>
</evidence>
<keyword evidence="3 7" id="KW-0812">Transmembrane</keyword>
<proteinExistence type="inferred from homology"/>
<gene>
    <name evidence="9" type="ORF">ERS852526_01364</name>
</gene>
<feature type="transmembrane region" description="Helical" evidence="7">
    <location>
        <begin position="330"/>
        <end position="352"/>
    </location>
</feature>
<feature type="transmembrane region" description="Helical" evidence="7">
    <location>
        <begin position="712"/>
        <end position="741"/>
    </location>
</feature>
<accession>A0A174NY65</accession>
<dbReference type="AlphaFoldDB" id="A0A174NY65"/>
<dbReference type="GeneID" id="96228662"/>
<feature type="transmembrane region" description="Helical" evidence="7">
    <location>
        <begin position="407"/>
        <end position="427"/>
    </location>
</feature>
<dbReference type="EMBL" id="CZAY01000009">
    <property type="protein sequence ID" value="CUP53684.1"/>
    <property type="molecule type" value="Genomic_DNA"/>
</dbReference>
<feature type="transmembrane region" description="Helical" evidence="7">
    <location>
        <begin position="661"/>
        <end position="681"/>
    </location>
</feature>
<dbReference type="PANTHER" id="PTHR30572:SF4">
    <property type="entry name" value="ABC TRANSPORTER PERMEASE YTRF"/>
    <property type="match status" value="1"/>
</dbReference>
<comment type="subcellular location">
    <subcellularLocation>
        <location evidence="1">Cell membrane</location>
        <topology evidence="1">Multi-pass membrane protein</topology>
    </subcellularLocation>
</comment>
<dbReference type="PANTHER" id="PTHR30572">
    <property type="entry name" value="MEMBRANE COMPONENT OF TRANSPORTER-RELATED"/>
    <property type="match status" value="1"/>
</dbReference>
<feature type="transmembrane region" description="Helical" evidence="7">
    <location>
        <begin position="246"/>
        <end position="274"/>
    </location>
</feature>